<accession>A0AAV1SW40</accession>
<dbReference type="Proteomes" id="UP001314170">
    <property type="component" value="Unassembled WGS sequence"/>
</dbReference>
<comment type="caution">
    <text evidence="1">The sequence shown here is derived from an EMBL/GenBank/DDBJ whole genome shotgun (WGS) entry which is preliminary data.</text>
</comment>
<organism evidence="1 2">
    <name type="scientific">Dovyalis caffra</name>
    <dbReference type="NCBI Taxonomy" id="77055"/>
    <lineage>
        <taxon>Eukaryota</taxon>
        <taxon>Viridiplantae</taxon>
        <taxon>Streptophyta</taxon>
        <taxon>Embryophyta</taxon>
        <taxon>Tracheophyta</taxon>
        <taxon>Spermatophyta</taxon>
        <taxon>Magnoliopsida</taxon>
        <taxon>eudicotyledons</taxon>
        <taxon>Gunneridae</taxon>
        <taxon>Pentapetalae</taxon>
        <taxon>rosids</taxon>
        <taxon>fabids</taxon>
        <taxon>Malpighiales</taxon>
        <taxon>Salicaceae</taxon>
        <taxon>Flacourtieae</taxon>
        <taxon>Dovyalis</taxon>
    </lineage>
</organism>
<name>A0AAV1SW40_9ROSI</name>
<reference evidence="1 2" key="1">
    <citation type="submission" date="2024-01" db="EMBL/GenBank/DDBJ databases">
        <authorList>
            <person name="Waweru B."/>
        </authorList>
    </citation>
    <scope>NUCLEOTIDE SEQUENCE [LARGE SCALE GENOMIC DNA]</scope>
</reference>
<dbReference type="EMBL" id="CAWUPB010001199">
    <property type="protein sequence ID" value="CAK7357373.1"/>
    <property type="molecule type" value="Genomic_DNA"/>
</dbReference>
<gene>
    <name evidence="1" type="ORF">DCAF_LOCUS27660</name>
</gene>
<protein>
    <submittedName>
        <fullName evidence="1">Uncharacterized protein</fullName>
    </submittedName>
</protein>
<keyword evidence="2" id="KW-1185">Reference proteome</keyword>
<evidence type="ECO:0000313" key="2">
    <source>
        <dbReference type="Proteomes" id="UP001314170"/>
    </source>
</evidence>
<evidence type="ECO:0000313" key="1">
    <source>
        <dbReference type="EMBL" id="CAK7357373.1"/>
    </source>
</evidence>
<sequence length="66" mass="7105">MEDDGALLPALGRRLRGGTIKKGIDTSDGNKGAQIRIQRVLDEEGIWPYTCGESFGCLGVRNRVGS</sequence>
<dbReference type="AlphaFoldDB" id="A0AAV1SW40"/>
<proteinExistence type="predicted"/>